<keyword evidence="7" id="KW-1185">Reference proteome</keyword>
<gene>
    <name evidence="6" type="ORF">Pyn_12240</name>
</gene>
<feature type="chain" id="PRO_5016423246" description="Bifunctional inhibitor/plant lipid transfer protein/seed storage helical domain-containing protein" evidence="4">
    <location>
        <begin position="27"/>
        <end position="118"/>
    </location>
</feature>
<evidence type="ECO:0000256" key="1">
    <source>
        <dbReference type="ARBA" id="ARBA00003211"/>
    </source>
</evidence>
<evidence type="ECO:0000256" key="2">
    <source>
        <dbReference type="ARBA" id="ARBA00022448"/>
    </source>
</evidence>
<evidence type="ECO:0000313" key="7">
    <source>
        <dbReference type="Proteomes" id="UP000250321"/>
    </source>
</evidence>
<sequence>MKGRRPSSSSPAFVLLLVLVVVLGMGEVIKMGGAAPSAAQCHEERALAVTACMPVVFGKLPTPQCCERARVSHTECICPVITPKVAATIHDINRAVRLIEGCGRRVPRHFKCGSITTP</sequence>
<dbReference type="PANTHER" id="PTHR33286">
    <property type="entry name" value="BIFUNCTIONAL INHIBITOR/LIPID-TRANSFER PROTEIN/SEED STORAGE 2S ALBUMIN SUPERFAMILY PROTEIN"/>
    <property type="match status" value="1"/>
</dbReference>
<keyword evidence="4" id="KW-0732">Signal</keyword>
<organism evidence="6 7">
    <name type="scientific">Prunus yedoensis var. nudiflora</name>
    <dbReference type="NCBI Taxonomy" id="2094558"/>
    <lineage>
        <taxon>Eukaryota</taxon>
        <taxon>Viridiplantae</taxon>
        <taxon>Streptophyta</taxon>
        <taxon>Embryophyta</taxon>
        <taxon>Tracheophyta</taxon>
        <taxon>Spermatophyta</taxon>
        <taxon>Magnoliopsida</taxon>
        <taxon>eudicotyledons</taxon>
        <taxon>Gunneridae</taxon>
        <taxon>Pentapetalae</taxon>
        <taxon>rosids</taxon>
        <taxon>fabids</taxon>
        <taxon>Rosales</taxon>
        <taxon>Rosaceae</taxon>
        <taxon>Amygdaloideae</taxon>
        <taxon>Amygdaleae</taxon>
        <taxon>Prunus</taxon>
    </lineage>
</organism>
<reference evidence="6 7" key="1">
    <citation type="submission" date="2018-02" db="EMBL/GenBank/DDBJ databases">
        <title>Draft genome of wild Prunus yedoensis var. nudiflora.</title>
        <authorList>
            <person name="Baek S."/>
            <person name="Kim J.-H."/>
            <person name="Choi K."/>
            <person name="Kim G.-B."/>
            <person name="Cho A."/>
            <person name="Jang H."/>
            <person name="Shin C.-H."/>
            <person name="Yu H.-J."/>
            <person name="Mun J.-H."/>
        </authorList>
    </citation>
    <scope>NUCLEOTIDE SEQUENCE [LARGE SCALE GENOMIC DNA]</scope>
    <source>
        <strain evidence="7">cv. Jeju island</strain>
        <tissue evidence="6">Leaf</tissue>
    </source>
</reference>
<dbReference type="PANTHER" id="PTHR33286:SF32">
    <property type="entry name" value="BIFUNCTIONAL INHIBITOR_PLANT LIPID TRANSFER PROTEIN_SEED STORAGE HELICAL DOMAIN-CONTAINING PROTEIN"/>
    <property type="match status" value="1"/>
</dbReference>
<evidence type="ECO:0000256" key="3">
    <source>
        <dbReference type="ARBA" id="ARBA00023121"/>
    </source>
</evidence>
<evidence type="ECO:0000256" key="4">
    <source>
        <dbReference type="SAM" id="SignalP"/>
    </source>
</evidence>
<dbReference type="AlphaFoldDB" id="A0A314UTE7"/>
<name>A0A314UTE7_PRUYE</name>
<accession>A0A314UTE7</accession>
<comment type="function">
    <text evidence="1">Plant non-specific lipid-transfer proteins transfer phospholipids as well as galactolipids across membranes. May play a role in wax or cutin deposition in the cell walls of expanding epidermal cells and certain secretory tissues.</text>
</comment>
<dbReference type="InterPro" id="IPR036312">
    <property type="entry name" value="Bifun_inhib/LTP/seed_sf"/>
</dbReference>
<dbReference type="SUPFAM" id="SSF47699">
    <property type="entry name" value="Bifunctional inhibitor/lipid-transfer protein/seed storage 2S albumin"/>
    <property type="match status" value="1"/>
</dbReference>
<dbReference type="Proteomes" id="UP000250321">
    <property type="component" value="Unassembled WGS sequence"/>
</dbReference>
<dbReference type="STRING" id="2094558.A0A314UTE7"/>
<evidence type="ECO:0000259" key="5">
    <source>
        <dbReference type="Pfam" id="PF14368"/>
    </source>
</evidence>
<proteinExistence type="predicted"/>
<dbReference type="Gene3D" id="1.10.110.10">
    <property type="entry name" value="Plant lipid-transfer and hydrophobic proteins"/>
    <property type="match status" value="1"/>
</dbReference>
<dbReference type="EMBL" id="PJQY01003032">
    <property type="protein sequence ID" value="PQM40787.1"/>
    <property type="molecule type" value="Genomic_DNA"/>
</dbReference>
<dbReference type="OrthoDB" id="1885440at2759"/>
<keyword evidence="2" id="KW-0813">Transport</keyword>
<comment type="caution">
    <text evidence="6">The sequence shown here is derived from an EMBL/GenBank/DDBJ whole genome shotgun (WGS) entry which is preliminary data.</text>
</comment>
<dbReference type="InterPro" id="IPR016140">
    <property type="entry name" value="Bifunc_inhib/LTP/seed_store"/>
</dbReference>
<dbReference type="Pfam" id="PF14368">
    <property type="entry name" value="LTP_2"/>
    <property type="match status" value="1"/>
</dbReference>
<keyword evidence="3" id="KW-0446">Lipid-binding</keyword>
<dbReference type="GO" id="GO:0008289">
    <property type="term" value="F:lipid binding"/>
    <property type="evidence" value="ECO:0007669"/>
    <property type="project" value="UniProtKB-KW"/>
</dbReference>
<feature type="signal peptide" evidence="4">
    <location>
        <begin position="1"/>
        <end position="26"/>
    </location>
</feature>
<feature type="domain" description="Bifunctional inhibitor/plant lipid transfer protein/seed storage helical" evidence="5">
    <location>
        <begin position="29"/>
        <end position="112"/>
    </location>
</feature>
<evidence type="ECO:0000313" key="6">
    <source>
        <dbReference type="EMBL" id="PQM40787.1"/>
    </source>
</evidence>
<protein>
    <recommendedName>
        <fullName evidence="5">Bifunctional inhibitor/plant lipid transfer protein/seed storage helical domain-containing protein</fullName>
    </recommendedName>
</protein>